<evidence type="ECO:0000313" key="2">
    <source>
        <dbReference type="EMBL" id="CAE2193589.1"/>
    </source>
</evidence>
<name>A0A7S4M139_GUITH</name>
<reference evidence="2" key="1">
    <citation type="submission" date="2021-01" db="EMBL/GenBank/DDBJ databases">
        <authorList>
            <person name="Corre E."/>
            <person name="Pelletier E."/>
            <person name="Niang G."/>
            <person name="Scheremetjew M."/>
            <person name="Finn R."/>
            <person name="Kale V."/>
            <person name="Holt S."/>
            <person name="Cochrane G."/>
            <person name="Meng A."/>
            <person name="Brown T."/>
            <person name="Cohen L."/>
        </authorList>
    </citation>
    <scope>NUCLEOTIDE SEQUENCE</scope>
    <source>
        <strain evidence="2">CCMP 2712</strain>
    </source>
</reference>
<gene>
    <name evidence="2" type="ORF">GTHE00462_LOCUS2900</name>
</gene>
<sequence length="128" mass="14567">MVEKEEPRTGNSRCDDHHALELYSLFVVTCPKASRHSRHSAVSVQSSYAEIPDFRAIYYIQGPDRLISTILTSCMQVPKGMNRFSTAHGDASQLPRSFRIRGRECPRTTAPQLPSSESWREDRRSIKS</sequence>
<evidence type="ECO:0000256" key="1">
    <source>
        <dbReference type="SAM" id="MobiDB-lite"/>
    </source>
</evidence>
<protein>
    <submittedName>
        <fullName evidence="2">Uncharacterized protein</fullName>
    </submittedName>
</protein>
<accession>A0A7S4M139</accession>
<dbReference type="EMBL" id="HBKN01003400">
    <property type="protein sequence ID" value="CAE2193589.1"/>
    <property type="molecule type" value="Transcribed_RNA"/>
</dbReference>
<proteinExistence type="predicted"/>
<dbReference type="AlphaFoldDB" id="A0A7S4M139"/>
<organism evidence="2">
    <name type="scientific">Guillardia theta</name>
    <name type="common">Cryptophyte</name>
    <name type="synonym">Cryptomonas phi</name>
    <dbReference type="NCBI Taxonomy" id="55529"/>
    <lineage>
        <taxon>Eukaryota</taxon>
        <taxon>Cryptophyceae</taxon>
        <taxon>Pyrenomonadales</taxon>
        <taxon>Geminigeraceae</taxon>
        <taxon>Guillardia</taxon>
    </lineage>
</organism>
<feature type="region of interest" description="Disordered" evidence="1">
    <location>
        <begin position="101"/>
        <end position="128"/>
    </location>
</feature>
<feature type="compositionally biased region" description="Basic and acidic residues" evidence="1">
    <location>
        <begin position="118"/>
        <end position="128"/>
    </location>
</feature>